<dbReference type="SUPFAM" id="SSF51735">
    <property type="entry name" value="NAD(P)-binding Rossmann-fold domains"/>
    <property type="match status" value="1"/>
</dbReference>
<evidence type="ECO:0000313" key="5">
    <source>
        <dbReference type="Proteomes" id="UP001149165"/>
    </source>
</evidence>
<keyword evidence="2" id="KW-0560">Oxidoreductase</keyword>
<dbReference type="AlphaFoldDB" id="A0A9W9EKS5"/>
<dbReference type="InterPro" id="IPR050177">
    <property type="entry name" value="Lipid_A_modif_metabolic_enz"/>
</dbReference>
<sequence>MIYILLSTGVGLAVLYLYHVNSAMKRIPEEARKLSPQRWTTDEIKAAYEKNLENPVDVTKSIPAKQSRRYVIVGGAGLVGGWIVQHLLARGESPSAIRILDLLSPTKDVLDLGVAYVKTNISDELQVNVAFEQPWPETVTQLPLTVFHTAAIIRPQDRMKILLFIHNRVNLDGTNNVLNAARNNGASCFISTSSGSIALHRANFWIAPWSKIPRRAVQILSDCVPLPKRHEEFFGNYAVSKFEAEQFVRSADDRSSNFRTGCIRPANGIYGIGSDAAMTITGVYLRRGTSPTWLYNVIQSFVNAENVSIAHLLYEQRLLEQSQPGSTLPNIGGEAFVVTDPNPAISFGDLYTLLCTLSKTPVHFPKIQPVQMLVLSHILEVYSYIQFKYLPWLLPAIKGDLAQIQPSLFSISDVFAIADDSRARKSPEQGGLGYNPPLTTIEAMCKQLLDWNEKADAKKVFVEEKVGPLRVTEEGVDVNVAAPVKKI</sequence>
<dbReference type="PANTHER" id="PTHR43245:SF51">
    <property type="entry name" value="SHORT CHAIN DEHYDROGENASE_REDUCTASE FAMILY 42E, MEMBER 2"/>
    <property type="match status" value="1"/>
</dbReference>
<evidence type="ECO:0000313" key="4">
    <source>
        <dbReference type="EMBL" id="KAJ5083661.1"/>
    </source>
</evidence>
<comment type="similarity">
    <text evidence="1">Belongs to the 3-beta-HSD family.</text>
</comment>
<evidence type="ECO:0000256" key="1">
    <source>
        <dbReference type="ARBA" id="ARBA00009219"/>
    </source>
</evidence>
<gene>
    <name evidence="4" type="ORF">N7456_013088</name>
</gene>
<dbReference type="EMBL" id="JAPQKH010000008">
    <property type="protein sequence ID" value="KAJ5083661.1"/>
    <property type="molecule type" value="Genomic_DNA"/>
</dbReference>
<reference evidence="4" key="1">
    <citation type="submission" date="2022-11" db="EMBL/GenBank/DDBJ databases">
        <authorList>
            <person name="Petersen C."/>
        </authorList>
    </citation>
    <scope>NUCLEOTIDE SEQUENCE</scope>
    <source>
        <strain evidence="4">IBT 30069</strain>
    </source>
</reference>
<reference evidence="4" key="2">
    <citation type="journal article" date="2023" name="IMA Fungus">
        <title>Comparative genomic study of the Penicillium genus elucidates a diverse pangenome and 15 lateral gene transfer events.</title>
        <authorList>
            <person name="Petersen C."/>
            <person name="Sorensen T."/>
            <person name="Nielsen M.R."/>
            <person name="Sondergaard T.E."/>
            <person name="Sorensen J.L."/>
            <person name="Fitzpatrick D.A."/>
            <person name="Frisvad J.C."/>
            <person name="Nielsen K.L."/>
        </authorList>
    </citation>
    <scope>NUCLEOTIDE SEQUENCE</scope>
    <source>
        <strain evidence="4">IBT 30069</strain>
    </source>
</reference>
<dbReference type="PANTHER" id="PTHR43245">
    <property type="entry name" value="BIFUNCTIONAL POLYMYXIN RESISTANCE PROTEIN ARNA"/>
    <property type="match status" value="1"/>
</dbReference>
<dbReference type="GO" id="GO:0006694">
    <property type="term" value="P:steroid biosynthetic process"/>
    <property type="evidence" value="ECO:0007669"/>
    <property type="project" value="InterPro"/>
</dbReference>
<comment type="caution">
    <text evidence="4">The sequence shown here is derived from an EMBL/GenBank/DDBJ whole genome shotgun (WGS) entry which is preliminary data.</text>
</comment>
<protein>
    <recommendedName>
        <fullName evidence="3">3-beta hydroxysteroid dehydrogenase/isomerase domain-containing protein</fullName>
    </recommendedName>
</protein>
<dbReference type="Pfam" id="PF01073">
    <property type="entry name" value="3Beta_HSD"/>
    <property type="match status" value="1"/>
</dbReference>
<feature type="domain" description="3-beta hydroxysteroid dehydrogenase/isomerase" evidence="3">
    <location>
        <begin position="71"/>
        <end position="354"/>
    </location>
</feature>
<dbReference type="Gene3D" id="3.40.50.720">
    <property type="entry name" value="NAD(P)-binding Rossmann-like Domain"/>
    <property type="match status" value="1"/>
</dbReference>
<dbReference type="GO" id="GO:0016616">
    <property type="term" value="F:oxidoreductase activity, acting on the CH-OH group of donors, NAD or NADP as acceptor"/>
    <property type="evidence" value="ECO:0007669"/>
    <property type="project" value="InterPro"/>
</dbReference>
<dbReference type="Proteomes" id="UP001149165">
    <property type="component" value="Unassembled WGS sequence"/>
</dbReference>
<organism evidence="4 5">
    <name type="scientific">Penicillium angulare</name>
    <dbReference type="NCBI Taxonomy" id="116970"/>
    <lineage>
        <taxon>Eukaryota</taxon>
        <taxon>Fungi</taxon>
        <taxon>Dikarya</taxon>
        <taxon>Ascomycota</taxon>
        <taxon>Pezizomycotina</taxon>
        <taxon>Eurotiomycetes</taxon>
        <taxon>Eurotiomycetidae</taxon>
        <taxon>Eurotiales</taxon>
        <taxon>Aspergillaceae</taxon>
        <taxon>Penicillium</taxon>
    </lineage>
</organism>
<dbReference type="OrthoDB" id="10058185at2759"/>
<name>A0A9W9EKS5_9EURO</name>
<accession>A0A9W9EKS5</accession>
<evidence type="ECO:0000256" key="2">
    <source>
        <dbReference type="ARBA" id="ARBA00023002"/>
    </source>
</evidence>
<proteinExistence type="inferred from homology"/>
<dbReference type="InterPro" id="IPR036291">
    <property type="entry name" value="NAD(P)-bd_dom_sf"/>
</dbReference>
<dbReference type="InterPro" id="IPR002225">
    <property type="entry name" value="3Beta_OHSteriod_DH/Estase"/>
</dbReference>
<keyword evidence="5" id="KW-1185">Reference proteome</keyword>
<evidence type="ECO:0000259" key="3">
    <source>
        <dbReference type="Pfam" id="PF01073"/>
    </source>
</evidence>